<keyword evidence="8" id="KW-0539">Nucleus</keyword>
<dbReference type="GO" id="GO:0046872">
    <property type="term" value="F:metal ion binding"/>
    <property type="evidence" value="ECO:0007669"/>
    <property type="project" value="UniProtKB-KW"/>
</dbReference>
<dbReference type="InterPro" id="IPR056520">
    <property type="entry name" value="ARM_KDM8_N"/>
</dbReference>
<dbReference type="AlphaFoldDB" id="A0A388MFR6"/>
<comment type="cofactor">
    <cofactor evidence="1">
        <name>Fe(2+)</name>
        <dbReference type="ChEBI" id="CHEBI:29033"/>
    </cofactor>
</comment>
<evidence type="ECO:0000313" key="12">
    <source>
        <dbReference type="Proteomes" id="UP000265515"/>
    </source>
</evidence>
<dbReference type="PANTHER" id="PTHR12461">
    <property type="entry name" value="HYPOXIA-INDUCIBLE FACTOR 1 ALPHA INHIBITOR-RELATED"/>
    <property type="match status" value="1"/>
</dbReference>
<evidence type="ECO:0000256" key="1">
    <source>
        <dbReference type="ARBA" id="ARBA00001954"/>
    </source>
</evidence>
<evidence type="ECO:0000256" key="3">
    <source>
        <dbReference type="ARBA" id="ARBA00006801"/>
    </source>
</evidence>
<dbReference type="GO" id="GO:0051213">
    <property type="term" value="F:dioxygenase activity"/>
    <property type="evidence" value="ECO:0007669"/>
    <property type="project" value="UniProtKB-KW"/>
</dbReference>
<evidence type="ECO:0000256" key="6">
    <source>
        <dbReference type="ARBA" id="ARBA00023002"/>
    </source>
</evidence>
<comment type="caution">
    <text evidence="11">The sequence shown here is derived from an EMBL/GenBank/DDBJ whole genome shotgun (WGS) entry which is preliminary data.</text>
</comment>
<proteinExistence type="inferred from homology"/>
<comment type="similarity">
    <text evidence="3">Belongs to the JARID1 histone demethylase family.</text>
</comment>
<keyword evidence="12" id="KW-1185">Reference proteome</keyword>
<keyword evidence="7" id="KW-0408">Iron</keyword>
<feature type="compositionally biased region" description="Polar residues" evidence="9">
    <location>
        <begin position="14"/>
        <end position="24"/>
    </location>
</feature>
<dbReference type="InterPro" id="IPR041667">
    <property type="entry name" value="Cupin_8"/>
</dbReference>
<dbReference type="PANTHER" id="PTHR12461:SF105">
    <property type="entry name" value="HYPOXIA-INDUCIBLE FACTOR 1-ALPHA INHIBITOR"/>
    <property type="match status" value="1"/>
</dbReference>
<evidence type="ECO:0000256" key="2">
    <source>
        <dbReference type="ARBA" id="ARBA00004123"/>
    </source>
</evidence>
<dbReference type="Gene3D" id="2.60.120.650">
    <property type="entry name" value="Cupin"/>
    <property type="match status" value="1"/>
</dbReference>
<reference evidence="11 12" key="1">
    <citation type="journal article" date="2018" name="Cell">
        <title>The Chara Genome: Secondary Complexity and Implications for Plant Terrestrialization.</title>
        <authorList>
            <person name="Nishiyama T."/>
            <person name="Sakayama H."/>
            <person name="Vries J.D."/>
            <person name="Buschmann H."/>
            <person name="Saint-Marcoux D."/>
            <person name="Ullrich K.K."/>
            <person name="Haas F.B."/>
            <person name="Vanderstraeten L."/>
            <person name="Becker D."/>
            <person name="Lang D."/>
            <person name="Vosolsobe S."/>
            <person name="Rombauts S."/>
            <person name="Wilhelmsson P.K.I."/>
            <person name="Janitza P."/>
            <person name="Kern R."/>
            <person name="Heyl A."/>
            <person name="Rumpler F."/>
            <person name="Villalobos L.I.A.C."/>
            <person name="Clay J.M."/>
            <person name="Skokan R."/>
            <person name="Toyoda A."/>
            <person name="Suzuki Y."/>
            <person name="Kagoshima H."/>
            <person name="Schijlen E."/>
            <person name="Tajeshwar N."/>
            <person name="Catarino B."/>
            <person name="Hetherington A.J."/>
            <person name="Saltykova A."/>
            <person name="Bonnot C."/>
            <person name="Breuninger H."/>
            <person name="Symeonidi A."/>
            <person name="Radhakrishnan G.V."/>
            <person name="Van Nieuwerburgh F."/>
            <person name="Deforce D."/>
            <person name="Chang C."/>
            <person name="Karol K.G."/>
            <person name="Hedrich R."/>
            <person name="Ulvskov P."/>
            <person name="Glockner G."/>
            <person name="Delwiche C.F."/>
            <person name="Petrasek J."/>
            <person name="Van de Peer Y."/>
            <person name="Friml J."/>
            <person name="Beilby M."/>
            <person name="Dolan L."/>
            <person name="Kohara Y."/>
            <person name="Sugano S."/>
            <person name="Fujiyama A."/>
            <person name="Delaux P.-M."/>
            <person name="Quint M."/>
            <person name="TheiBen G."/>
            <person name="Hagemann M."/>
            <person name="Harholt J."/>
            <person name="Dunand C."/>
            <person name="Zachgo S."/>
            <person name="Langdale J."/>
            <person name="Maumus F."/>
            <person name="Straeten D.V.D."/>
            <person name="Gould S.B."/>
            <person name="Rensing S.A."/>
        </authorList>
    </citation>
    <scope>NUCLEOTIDE SEQUENCE [LARGE SCALE GENOMIC DNA]</scope>
    <source>
        <strain evidence="11 12">S276</strain>
    </source>
</reference>
<dbReference type="InterPro" id="IPR003347">
    <property type="entry name" value="JmjC_dom"/>
</dbReference>
<comment type="subcellular location">
    <subcellularLocation>
        <location evidence="2">Nucleus</location>
    </subcellularLocation>
</comment>
<protein>
    <recommendedName>
        <fullName evidence="10">JmjC domain-containing protein</fullName>
    </recommendedName>
</protein>
<evidence type="ECO:0000256" key="5">
    <source>
        <dbReference type="ARBA" id="ARBA00022964"/>
    </source>
</evidence>
<name>A0A388MFR6_CHABU</name>
<sequence length="677" mass="76026">MKTEAEAAMEDVATTEQPRTNNVSGGEGNIARGENVCCRIKSTVYLPDAIEDVSTTQQPRTHNVAYGEANIACCENVCCRIKSTVYLPDAMQITDMIKRLSCCDGGTGCARLLNGALECHAAADVSGCRALATRAKDMAWKRLHTGSWKDVPHVWRDAFALASLLEGIFDALGDRPTKMDALRTVDMAIMVGGLLFRPELDQLGGELHEALYNERKEMAIAKRRKRVFPKGMKTNSINGMDLQTAKERGVDDDVRSSIQVMRNLQNLSMDPDQGVGIVRHLQVSSATSMTTMTSTSTEDRAESTLTSCDERERELLCAQNREECMDTERDGCSLASSDRRTSDHFNEENSGARGKRIWVDDTASLLCPRRQKRKSLRRQRRRVKEIPLPPGSFVNHPTQSSPTLIARKELPTLEEFLLDHMLPEVPVIITGAMHNWPACVRWKDCEYLRSVAGARTVPIEVGKNYLADGWHQRFMTLSDFIDEFIDVNESGEEGEDIGVEGEEGGAKEKKEERRAYLAQHPLFEHIPQLKMDIMEPEYCVLGGGEMDIVNAWFGPAGTVTPLHVDPYQNFLAQIVGRKYLRLYDPRYRENMYPHGADTLVRNTSRVDLDLVDDDAFPRFKEAPFVECVLEEGEMLYMPPLWWHYVKSLSVSFSVNFFWSTSPTSDDCDGGPVAKSEM</sequence>
<evidence type="ECO:0000259" key="10">
    <source>
        <dbReference type="PROSITE" id="PS51184"/>
    </source>
</evidence>
<feature type="region of interest" description="Disordered" evidence="9">
    <location>
        <begin position="1"/>
        <end position="27"/>
    </location>
</feature>
<dbReference type="SMART" id="SM00558">
    <property type="entry name" value="JmjC"/>
    <property type="match status" value="1"/>
</dbReference>
<feature type="domain" description="JmjC" evidence="10">
    <location>
        <begin position="515"/>
        <end position="673"/>
    </location>
</feature>
<evidence type="ECO:0000256" key="7">
    <source>
        <dbReference type="ARBA" id="ARBA00023004"/>
    </source>
</evidence>
<dbReference type="OrthoDB" id="47172at2759"/>
<dbReference type="Gramene" id="GBG93401">
    <property type="protein sequence ID" value="GBG93401"/>
    <property type="gene ID" value="CBR_g68529"/>
</dbReference>
<dbReference type="SUPFAM" id="SSF51197">
    <property type="entry name" value="Clavaminate synthase-like"/>
    <property type="match status" value="1"/>
</dbReference>
<evidence type="ECO:0000256" key="4">
    <source>
        <dbReference type="ARBA" id="ARBA00022723"/>
    </source>
</evidence>
<dbReference type="EMBL" id="BFEA01001655">
    <property type="protein sequence ID" value="GBG93401.1"/>
    <property type="molecule type" value="Genomic_DNA"/>
</dbReference>
<dbReference type="Pfam" id="PF13621">
    <property type="entry name" value="Cupin_8"/>
    <property type="match status" value="1"/>
</dbReference>
<evidence type="ECO:0000256" key="8">
    <source>
        <dbReference type="ARBA" id="ARBA00023242"/>
    </source>
</evidence>
<organism evidence="11 12">
    <name type="scientific">Chara braunii</name>
    <name type="common">Braun's stonewort</name>
    <dbReference type="NCBI Taxonomy" id="69332"/>
    <lineage>
        <taxon>Eukaryota</taxon>
        <taxon>Viridiplantae</taxon>
        <taxon>Streptophyta</taxon>
        <taxon>Charophyceae</taxon>
        <taxon>Charales</taxon>
        <taxon>Characeae</taxon>
        <taxon>Chara</taxon>
    </lineage>
</organism>
<keyword evidence="5" id="KW-0223">Dioxygenase</keyword>
<gene>
    <name evidence="11" type="ORF">CBR_g68529</name>
</gene>
<evidence type="ECO:0000313" key="11">
    <source>
        <dbReference type="EMBL" id="GBG93401.1"/>
    </source>
</evidence>
<keyword evidence="6" id="KW-0560">Oxidoreductase</keyword>
<dbReference type="PROSITE" id="PS51184">
    <property type="entry name" value="JMJC"/>
    <property type="match status" value="1"/>
</dbReference>
<dbReference type="GO" id="GO:0005634">
    <property type="term" value="C:nucleus"/>
    <property type="evidence" value="ECO:0007669"/>
    <property type="project" value="UniProtKB-SubCell"/>
</dbReference>
<evidence type="ECO:0000256" key="9">
    <source>
        <dbReference type="SAM" id="MobiDB-lite"/>
    </source>
</evidence>
<dbReference type="Proteomes" id="UP000265515">
    <property type="component" value="Unassembled WGS sequence"/>
</dbReference>
<keyword evidence="4" id="KW-0479">Metal-binding</keyword>
<accession>A0A388MFR6</accession>
<dbReference type="Pfam" id="PF24472">
    <property type="entry name" value="ARM_KDM8_N"/>
    <property type="match status" value="1"/>
</dbReference>